<organism evidence="2 3">
    <name type="scientific">Zasmidium cellare ATCC 36951</name>
    <dbReference type="NCBI Taxonomy" id="1080233"/>
    <lineage>
        <taxon>Eukaryota</taxon>
        <taxon>Fungi</taxon>
        <taxon>Dikarya</taxon>
        <taxon>Ascomycota</taxon>
        <taxon>Pezizomycotina</taxon>
        <taxon>Dothideomycetes</taxon>
        <taxon>Dothideomycetidae</taxon>
        <taxon>Mycosphaerellales</taxon>
        <taxon>Mycosphaerellaceae</taxon>
        <taxon>Zasmidium</taxon>
    </lineage>
</organism>
<accession>A0A6A6C1D0</accession>
<dbReference type="GeneID" id="54562963"/>
<sequence>MSDLKAAEAIASQGGPPETSPANNVPVQQDPAEAHAQAEGGAAPAPAAAERAAPVEANKMENKLEVNKENKPKTEKATDVAGRKEKGTPGGFFKKLMPWKKEKKTEAPAATT</sequence>
<dbReference type="AlphaFoldDB" id="A0A6A6C1D0"/>
<dbReference type="Proteomes" id="UP000799537">
    <property type="component" value="Unassembled WGS sequence"/>
</dbReference>
<feature type="compositionally biased region" description="Basic and acidic residues" evidence="1">
    <location>
        <begin position="58"/>
        <end position="87"/>
    </location>
</feature>
<reference evidence="2" key="1">
    <citation type="journal article" date="2020" name="Stud. Mycol.">
        <title>101 Dothideomycetes genomes: a test case for predicting lifestyles and emergence of pathogens.</title>
        <authorList>
            <person name="Haridas S."/>
            <person name="Albert R."/>
            <person name="Binder M."/>
            <person name="Bloem J."/>
            <person name="Labutti K."/>
            <person name="Salamov A."/>
            <person name="Andreopoulos B."/>
            <person name="Baker S."/>
            <person name="Barry K."/>
            <person name="Bills G."/>
            <person name="Bluhm B."/>
            <person name="Cannon C."/>
            <person name="Castanera R."/>
            <person name="Culley D."/>
            <person name="Daum C."/>
            <person name="Ezra D."/>
            <person name="Gonzalez J."/>
            <person name="Henrissat B."/>
            <person name="Kuo A."/>
            <person name="Liang C."/>
            <person name="Lipzen A."/>
            <person name="Lutzoni F."/>
            <person name="Magnuson J."/>
            <person name="Mondo S."/>
            <person name="Nolan M."/>
            <person name="Ohm R."/>
            <person name="Pangilinan J."/>
            <person name="Park H.-J."/>
            <person name="Ramirez L."/>
            <person name="Alfaro M."/>
            <person name="Sun H."/>
            <person name="Tritt A."/>
            <person name="Yoshinaga Y."/>
            <person name="Zwiers L.-H."/>
            <person name="Turgeon B."/>
            <person name="Goodwin S."/>
            <person name="Spatafora J."/>
            <person name="Crous P."/>
            <person name="Grigoriev I."/>
        </authorList>
    </citation>
    <scope>NUCLEOTIDE SEQUENCE</scope>
    <source>
        <strain evidence="2">ATCC 36951</strain>
    </source>
</reference>
<name>A0A6A6C1D0_ZASCE</name>
<protein>
    <submittedName>
        <fullName evidence="2">Uncharacterized protein</fullName>
    </submittedName>
</protein>
<gene>
    <name evidence="2" type="ORF">M409DRAFT_29951</name>
</gene>
<keyword evidence="3" id="KW-1185">Reference proteome</keyword>
<evidence type="ECO:0000256" key="1">
    <source>
        <dbReference type="SAM" id="MobiDB-lite"/>
    </source>
</evidence>
<evidence type="ECO:0000313" key="2">
    <source>
        <dbReference type="EMBL" id="KAF2159632.1"/>
    </source>
</evidence>
<dbReference type="OrthoDB" id="3928039at2759"/>
<proteinExistence type="predicted"/>
<dbReference type="RefSeq" id="XP_033660521.1">
    <property type="nucleotide sequence ID" value="XM_033809691.1"/>
</dbReference>
<evidence type="ECO:0000313" key="3">
    <source>
        <dbReference type="Proteomes" id="UP000799537"/>
    </source>
</evidence>
<feature type="compositionally biased region" description="Low complexity" evidence="1">
    <location>
        <begin position="34"/>
        <end position="57"/>
    </location>
</feature>
<dbReference type="EMBL" id="ML993635">
    <property type="protein sequence ID" value="KAF2159632.1"/>
    <property type="molecule type" value="Genomic_DNA"/>
</dbReference>
<feature type="region of interest" description="Disordered" evidence="1">
    <location>
        <begin position="1"/>
        <end position="112"/>
    </location>
</feature>